<dbReference type="PROSITE" id="PS01129">
    <property type="entry name" value="PSI_RLU"/>
    <property type="match status" value="1"/>
</dbReference>
<dbReference type="PANTHER" id="PTHR21600">
    <property type="entry name" value="MITOCHONDRIAL RNA PSEUDOURIDINE SYNTHASE"/>
    <property type="match status" value="1"/>
</dbReference>
<comment type="catalytic activity">
    <reaction evidence="5">
        <text>a uridine in RNA = a pseudouridine in RNA</text>
        <dbReference type="Rhea" id="RHEA:48348"/>
        <dbReference type="Rhea" id="RHEA-COMP:12068"/>
        <dbReference type="Rhea" id="RHEA-COMP:12069"/>
        <dbReference type="ChEBI" id="CHEBI:65314"/>
        <dbReference type="ChEBI" id="CHEBI:65315"/>
    </reaction>
</comment>
<dbReference type="InterPro" id="IPR006145">
    <property type="entry name" value="PsdUridine_synth_RsuA/RluA"/>
</dbReference>
<feature type="domain" description="RNA-binding S4" evidence="6">
    <location>
        <begin position="24"/>
        <end position="79"/>
    </location>
</feature>
<dbReference type="GO" id="GO:0003723">
    <property type="term" value="F:RNA binding"/>
    <property type="evidence" value="ECO:0007669"/>
    <property type="project" value="UniProtKB-KW"/>
</dbReference>
<dbReference type="PANTHER" id="PTHR21600:SF44">
    <property type="entry name" value="RIBOSOMAL LARGE SUBUNIT PSEUDOURIDINE SYNTHASE D"/>
    <property type="match status" value="1"/>
</dbReference>
<dbReference type="SMART" id="SM00363">
    <property type="entry name" value="S4"/>
    <property type="match status" value="1"/>
</dbReference>
<dbReference type="InterPro" id="IPR002942">
    <property type="entry name" value="S4_RNA-bd"/>
</dbReference>
<dbReference type="InParanoid" id="A0A1H9NN72"/>
<evidence type="ECO:0000256" key="1">
    <source>
        <dbReference type="ARBA" id="ARBA00010876"/>
    </source>
</evidence>
<keyword evidence="8" id="KW-1185">Reference proteome</keyword>
<dbReference type="InterPro" id="IPR020103">
    <property type="entry name" value="PsdUridine_synth_cat_dom_sf"/>
</dbReference>
<accession>A0A1H9NN72</accession>
<evidence type="ECO:0000256" key="4">
    <source>
        <dbReference type="PROSITE-ProRule" id="PRU00182"/>
    </source>
</evidence>
<dbReference type="FunCoup" id="A0A1H9NN72">
    <property type="interactions" value="536"/>
</dbReference>
<protein>
    <recommendedName>
        <fullName evidence="5">Pseudouridine synthase</fullName>
        <ecNumber evidence="5">5.4.99.-</ecNumber>
    </recommendedName>
</protein>
<dbReference type="CDD" id="cd02869">
    <property type="entry name" value="PseudoU_synth_RluA_like"/>
    <property type="match status" value="1"/>
</dbReference>
<dbReference type="EC" id="5.4.99.-" evidence="5"/>
<comment type="similarity">
    <text evidence="1 5">Belongs to the pseudouridine synthase RluA family.</text>
</comment>
<dbReference type="InterPro" id="IPR006224">
    <property type="entry name" value="PsdUridine_synth_RluA-like_CS"/>
</dbReference>
<dbReference type="InterPro" id="IPR050188">
    <property type="entry name" value="RluA_PseudoU_synthase"/>
</dbReference>
<evidence type="ECO:0000256" key="5">
    <source>
        <dbReference type="RuleBase" id="RU362028"/>
    </source>
</evidence>
<dbReference type="OrthoDB" id="9807829at2"/>
<reference evidence="8" key="1">
    <citation type="submission" date="2016-10" db="EMBL/GenBank/DDBJ databases">
        <authorList>
            <person name="Varghese N."/>
            <person name="Submissions S."/>
        </authorList>
    </citation>
    <scope>NUCLEOTIDE SEQUENCE [LARGE SCALE GENOMIC DNA]</scope>
    <source>
        <strain evidence="8">DSM 24740</strain>
    </source>
</reference>
<sequence length="351" mass="40346">MSEKYPVDHIETQEIRVDPGQQPVRIDKFLTDKLPKVSRNRVQNGIKKGTILVDGKEVKVNHKLSPGELITIEIPRYRPEDEDGTPIPQDIPLDIRYEDDAVMVIHKPPGMVVHPAVGHRDGTLVNALTFYLNKEELPTLAGNDDSRVGLVHRIDKDTSGLLIIAKTDEAMTHLAKQFFDHSIERTYQAICWSEPDPMAGTIDAHIGRDARNRQKYRVYEEPEEGHKHAITHYKTLEALYYVSLLELKLETGRTHQIRVHMKHIGHPLFNDARYGGNRILKGTVYSKFRIFAERCFDLCPRQALHAKSIAFTHPVTGERMKFDSELPDDMASMLDRWRNYIQNRKQSDPHP</sequence>
<keyword evidence="4" id="KW-0694">RNA-binding</keyword>
<dbReference type="CDD" id="cd00165">
    <property type="entry name" value="S4"/>
    <property type="match status" value="1"/>
</dbReference>
<evidence type="ECO:0000256" key="3">
    <source>
        <dbReference type="PIRSR" id="PIRSR606225-1"/>
    </source>
</evidence>
<dbReference type="NCBIfam" id="TIGR00005">
    <property type="entry name" value="rluA_subfam"/>
    <property type="match status" value="1"/>
</dbReference>
<evidence type="ECO:0000259" key="6">
    <source>
        <dbReference type="SMART" id="SM00363"/>
    </source>
</evidence>
<dbReference type="InterPro" id="IPR036986">
    <property type="entry name" value="S4_RNA-bd_sf"/>
</dbReference>
<organism evidence="7 8">
    <name type="scientific">Neolewinella agarilytica</name>
    <dbReference type="NCBI Taxonomy" id="478744"/>
    <lineage>
        <taxon>Bacteria</taxon>
        <taxon>Pseudomonadati</taxon>
        <taxon>Bacteroidota</taxon>
        <taxon>Saprospiria</taxon>
        <taxon>Saprospirales</taxon>
        <taxon>Lewinellaceae</taxon>
        <taxon>Neolewinella</taxon>
    </lineage>
</organism>
<dbReference type="EMBL" id="FOFB01000038">
    <property type="protein sequence ID" value="SER37386.1"/>
    <property type="molecule type" value="Genomic_DNA"/>
</dbReference>
<keyword evidence="2 5" id="KW-0413">Isomerase</keyword>
<name>A0A1H9NN72_9BACT</name>
<dbReference type="RefSeq" id="WP_090173129.1">
    <property type="nucleotide sequence ID" value="NZ_FOFB01000038.1"/>
</dbReference>
<dbReference type="Gene3D" id="3.10.290.10">
    <property type="entry name" value="RNA-binding S4 domain"/>
    <property type="match status" value="1"/>
</dbReference>
<dbReference type="SUPFAM" id="SSF55120">
    <property type="entry name" value="Pseudouridine synthase"/>
    <property type="match status" value="1"/>
</dbReference>
<evidence type="ECO:0000256" key="2">
    <source>
        <dbReference type="ARBA" id="ARBA00023235"/>
    </source>
</evidence>
<dbReference type="STRING" id="478744.SAMN05444359_13828"/>
<evidence type="ECO:0000313" key="7">
    <source>
        <dbReference type="EMBL" id="SER37386.1"/>
    </source>
</evidence>
<dbReference type="Pfam" id="PF01479">
    <property type="entry name" value="S4"/>
    <property type="match status" value="1"/>
</dbReference>
<dbReference type="Proteomes" id="UP000199021">
    <property type="component" value="Unassembled WGS sequence"/>
</dbReference>
<proteinExistence type="inferred from homology"/>
<dbReference type="AlphaFoldDB" id="A0A1H9NN72"/>
<dbReference type="Gene3D" id="3.30.2350.10">
    <property type="entry name" value="Pseudouridine synthase"/>
    <property type="match status" value="1"/>
</dbReference>
<dbReference type="InterPro" id="IPR006225">
    <property type="entry name" value="PsdUridine_synth_RluC/D"/>
</dbReference>
<dbReference type="Pfam" id="PF00849">
    <property type="entry name" value="PseudoU_synth_2"/>
    <property type="match status" value="1"/>
</dbReference>
<dbReference type="GO" id="GO:0120159">
    <property type="term" value="F:rRNA pseudouridine synthase activity"/>
    <property type="evidence" value="ECO:0007669"/>
    <property type="project" value="UniProtKB-ARBA"/>
</dbReference>
<evidence type="ECO:0000313" key="8">
    <source>
        <dbReference type="Proteomes" id="UP000199021"/>
    </source>
</evidence>
<gene>
    <name evidence="7" type="ORF">SAMN05444359_13828</name>
</gene>
<comment type="function">
    <text evidence="5">Responsible for synthesis of pseudouridine from uracil.</text>
</comment>
<feature type="active site" evidence="3">
    <location>
        <position position="155"/>
    </location>
</feature>
<dbReference type="GO" id="GO:0000455">
    <property type="term" value="P:enzyme-directed rRNA pseudouridine synthesis"/>
    <property type="evidence" value="ECO:0007669"/>
    <property type="project" value="TreeGrafter"/>
</dbReference>
<dbReference type="SUPFAM" id="SSF55174">
    <property type="entry name" value="Alpha-L RNA-binding motif"/>
    <property type="match status" value="1"/>
</dbReference>
<dbReference type="PROSITE" id="PS50889">
    <property type="entry name" value="S4"/>
    <property type="match status" value="1"/>
</dbReference>